<dbReference type="InterPro" id="IPR001611">
    <property type="entry name" value="Leu-rich_rpt"/>
</dbReference>
<sequence>MDNFKNLTDLELGYNSLTTAGIVPLKKLTNLKTLIINNNSISSFASLSTLTHLNSLYVTGNTTTNYTPFKGIYKNLVYRDFTI</sequence>
<evidence type="ECO:0000313" key="2">
    <source>
        <dbReference type="Proteomes" id="UP000238916"/>
    </source>
</evidence>
<dbReference type="Pfam" id="PF13855">
    <property type="entry name" value="LRR_8"/>
    <property type="match status" value="1"/>
</dbReference>
<dbReference type="SUPFAM" id="SSF52058">
    <property type="entry name" value="L domain-like"/>
    <property type="match status" value="1"/>
</dbReference>
<gene>
    <name evidence="1" type="ORF">SBF1_2990001</name>
</gene>
<protein>
    <submittedName>
        <fullName evidence="1">Uncharacterized protein</fullName>
    </submittedName>
</protein>
<dbReference type="PROSITE" id="PS51450">
    <property type="entry name" value="LRR"/>
    <property type="match status" value="1"/>
</dbReference>
<proteinExistence type="predicted"/>
<dbReference type="EMBL" id="OMOF01000222">
    <property type="protein sequence ID" value="SPF43912.1"/>
    <property type="molecule type" value="Genomic_DNA"/>
</dbReference>
<accession>A0A2U3KW98</accession>
<reference evidence="2" key="1">
    <citation type="submission" date="2018-02" db="EMBL/GenBank/DDBJ databases">
        <authorList>
            <person name="Hausmann B."/>
        </authorList>
    </citation>
    <scope>NUCLEOTIDE SEQUENCE [LARGE SCALE GENOMIC DNA]</scope>
    <source>
        <strain evidence="2">Peat soil MAG SbF1</strain>
    </source>
</reference>
<name>A0A2U3KW98_9FIRM</name>
<dbReference type="Proteomes" id="UP000238916">
    <property type="component" value="Unassembled WGS sequence"/>
</dbReference>
<dbReference type="InterPro" id="IPR032675">
    <property type="entry name" value="LRR_dom_sf"/>
</dbReference>
<organism evidence="1 2">
    <name type="scientific">Candidatus Desulfosporosinus infrequens</name>
    <dbReference type="NCBI Taxonomy" id="2043169"/>
    <lineage>
        <taxon>Bacteria</taxon>
        <taxon>Bacillati</taxon>
        <taxon>Bacillota</taxon>
        <taxon>Clostridia</taxon>
        <taxon>Eubacteriales</taxon>
        <taxon>Desulfitobacteriaceae</taxon>
        <taxon>Desulfosporosinus</taxon>
    </lineage>
</organism>
<evidence type="ECO:0000313" key="1">
    <source>
        <dbReference type="EMBL" id="SPF43912.1"/>
    </source>
</evidence>
<dbReference type="AlphaFoldDB" id="A0A2U3KW98"/>
<dbReference type="Gene3D" id="3.80.10.10">
    <property type="entry name" value="Ribonuclease Inhibitor"/>
    <property type="match status" value="1"/>
</dbReference>